<dbReference type="GO" id="GO:0005525">
    <property type="term" value="F:GTP binding"/>
    <property type="evidence" value="ECO:0007669"/>
    <property type="project" value="InterPro"/>
</dbReference>
<gene>
    <name evidence="2" type="ORF">BB559_003995</name>
</gene>
<dbReference type="InterPro" id="IPR047041">
    <property type="entry name" value="BipA_GTP-bd_dom"/>
</dbReference>
<dbReference type="CDD" id="cd03691">
    <property type="entry name" value="BipA_TypA_II"/>
    <property type="match status" value="1"/>
</dbReference>
<comment type="caution">
    <text evidence="2">The sequence shown here is derived from an EMBL/GenBank/DDBJ whole genome shotgun (WGS) entry which is preliminary data.</text>
</comment>
<dbReference type="InterPro" id="IPR047042">
    <property type="entry name" value="BipA_II"/>
</dbReference>
<dbReference type="InterPro" id="IPR042116">
    <property type="entry name" value="TypA/BipA_C"/>
</dbReference>
<dbReference type="FunFam" id="3.30.70.240:FF:000002">
    <property type="entry name" value="GTP-binding protein TypA"/>
    <property type="match status" value="1"/>
</dbReference>
<dbReference type="Proteomes" id="UP000245699">
    <property type="component" value="Unassembled WGS sequence"/>
</dbReference>
<dbReference type="EMBL" id="MBFT01000399">
    <property type="protein sequence ID" value="PVU91768.1"/>
    <property type="molecule type" value="Genomic_DNA"/>
</dbReference>
<dbReference type="InterPro" id="IPR000795">
    <property type="entry name" value="T_Tr_GTP-bd_dom"/>
</dbReference>
<name>A0A2T9YHD6_9FUNG</name>
<proteinExistence type="predicted"/>
<dbReference type="PRINTS" id="PR00315">
    <property type="entry name" value="ELONGATNFCT"/>
</dbReference>
<evidence type="ECO:0000313" key="2">
    <source>
        <dbReference type="EMBL" id="PVU91768.1"/>
    </source>
</evidence>
<dbReference type="FunFam" id="3.30.70.870:FF:000003">
    <property type="entry name" value="GTP-binding protein TypA"/>
    <property type="match status" value="1"/>
</dbReference>
<sequence>MIQGMKLVNLRLYPKNINLQLTKPPIIKCWQRQISRIAIHPQTRIFGSRICQPARIDNLVGKATINRFYSSVNAGHSIEKIRNVGIIAHVDHGKTTLVDSLLKHSGLLGNGPNVCVMDSNELEKERGMTILSKVTSFMYKGNRINIVDTPGHADFGGEVERILSMVDSVVLVTDATEGPMAQTKFVLTKALQRDLNPIVVLNKIDRPTSRPDEVDSELLDLFMGLDATDKQLDYPILYASAKQGWCTKSLADAQEYIKNPPSDSQMGSLLDTILEYVPHPESVGDLDSEPFRMLVTQIEPNSYLGKCYLGKIQSGRVRVGDQIKALKPESGSNNQEVSKITKILLKRGLLTEEIEEGIAGDIVLVSGLKSASINYTLCSPSVTEPLPFVAVDPPTVSMSFGVNDSPLAGREGTQLTSSLIRDRLLKEAETNVALNVVSGNSSESFEVRGRGELQLSILIETMRREGFELSVSPPRVLLHKDSEKNLVEEPVEEAVVDVDAEMAGIVIEKLTKRKGEMKKYLEVADKVRLVFEIPTRGLLGYISELKNDTRGTGALTHSFLRYEEYKGPIEKARKGPLVATGPVGTCTSYALNLIEPRGKLFIRPGEVVYPGMIVGEYNKDSNDLEVNPTKAKQLTNIRTVHKDERVQLTPVQPWTLEEAIAYVNPGEKIEVTPTQIRLRKQELDSSKRKLLSRKKGGDFDFY</sequence>
<dbReference type="NCBIfam" id="TIGR00231">
    <property type="entry name" value="small_GTP"/>
    <property type="match status" value="1"/>
</dbReference>
<dbReference type="Pfam" id="PF21018">
    <property type="entry name" value="BipA_C"/>
    <property type="match status" value="1"/>
</dbReference>
<dbReference type="AlphaFoldDB" id="A0A2T9YHD6"/>
<dbReference type="Gene3D" id="3.30.70.240">
    <property type="match status" value="1"/>
</dbReference>
<dbReference type="InterPro" id="IPR031157">
    <property type="entry name" value="G_TR_CS"/>
</dbReference>
<dbReference type="GO" id="GO:0005829">
    <property type="term" value="C:cytosol"/>
    <property type="evidence" value="ECO:0007669"/>
    <property type="project" value="TreeGrafter"/>
</dbReference>
<dbReference type="Pfam" id="PF00009">
    <property type="entry name" value="GTP_EFTU"/>
    <property type="match status" value="1"/>
</dbReference>
<dbReference type="InterPro" id="IPR000640">
    <property type="entry name" value="EFG_V-like"/>
</dbReference>
<dbReference type="InterPro" id="IPR006298">
    <property type="entry name" value="BipA"/>
</dbReference>
<dbReference type="InterPro" id="IPR005225">
    <property type="entry name" value="Small_GTP-bd"/>
</dbReference>
<dbReference type="SUPFAM" id="SSF52540">
    <property type="entry name" value="P-loop containing nucleoside triphosphate hydrolases"/>
    <property type="match status" value="1"/>
</dbReference>
<dbReference type="InterPro" id="IPR048876">
    <property type="entry name" value="BipA_C"/>
</dbReference>
<dbReference type="InterPro" id="IPR035647">
    <property type="entry name" value="EFG_III/V"/>
</dbReference>
<dbReference type="SUPFAM" id="SSF50447">
    <property type="entry name" value="Translation proteins"/>
    <property type="match status" value="1"/>
</dbReference>
<dbReference type="InterPro" id="IPR004161">
    <property type="entry name" value="EFTu-like_2"/>
</dbReference>
<dbReference type="InterPro" id="IPR047043">
    <property type="entry name" value="BipA_III"/>
</dbReference>
<dbReference type="PANTHER" id="PTHR42908">
    <property type="entry name" value="TRANSLATION ELONGATION FACTOR-RELATED"/>
    <property type="match status" value="1"/>
</dbReference>
<dbReference type="CDD" id="cd01891">
    <property type="entry name" value="TypA_BipA"/>
    <property type="match status" value="1"/>
</dbReference>
<dbReference type="PROSITE" id="PS00301">
    <property type="entry name" value="G_TR_1"/>
    <property type="match status" value="1"/>
</dbReference>
<feature type="domain" description="Tr-type G" evidence="1">
    <location>
        <begin position="79"/>
        <end position="281"/>
    </location>
</feature>
<protein>
    <recommendedName>
        <fullName evidence="1">Tr-type G domain-containing protein</fullName>
    </recommendedName>
</protein>
<dbReference type="FunFam" id="3.40.50.300:FF:000055">
    <property type="entry name" value="GTP-binding protein TypA"/>
    <property type="match status" value="1"/>
</dbReference>
<dbReference type="OrthoDB" id="364892at2759"/>
<evidence type="ECO:0000259" key="1">
    <source>
        <dbReference type="PROSITE" id="PS51722"/>
    </source>
</evidence>
<organism evidence="2 3">
    <name type="scientific">Furculomyces boomerangus</name>
    <dbReference type="NCBI Taxonomy" id="61424"/>
    <lineage>
        <taxon>Eukaryota</taxon>
        <taxon>Fungi</taxon>
        <taxon>Fungi incertae sedis</taxon>
        <taxon>Zoopagomycota</taxon>
        <taxon>Kickxellomycotina</taxon>
        <taxon>Harpellomycetes</taxon>
        <taxon>Harpellales</taxon>
        <taxon>Harpellaceae</taxon>
        <taxon>Furculomyces</taxon>
    </lineage>
</organism>
<dbReference type="SUPFAM" id="SSF54980">
    <property type="entry name" value="EF-G C-terminal domain-like"/>
    <property type="match status" value="2"/>
</dbReference>
<dbReference type="Pfam" id="PF03144">
    <property type="entry name" value="GTP_EFTU_D2"/>
    <property type="match status" value="1"/>
</dbReference>
<dbReference type="InterPro" id="IPR027417">
    <property type="entry name" value="P-loop_NTPase"/>
</dbReference>
<dbReference type="Gene3D" id="2.40.30.10">
    <property type="entry name" value="Translation factors"/>
    <property type="match status" value="1"/>
</dbReference>
<dbReference type="GO" id="GO:0003924">
    <property type="term" value="F:GTPase activity"/>
    <property type="evidence" value="ECO:0007669"/>
    <property type="project" value="InterPro"/>
</dbReference>
<dbReference type="GO" id="GO:1990904">
    <property type="term" value="C:ribonucleoprotein complex"/>
    <property type="evidence" value="ECO:0007669"/>
    <property type="project" value="TreeGrafter"/>
</dbReference>
<dbReference type="Gene3D" id="3.40.50.300">
    <property type="entry name" value="P-loop containing nucleotide triphosphate hydrolases"/>
    <property type="match status" value="1"/>
</dbReference>
<dbReference type="Pfam" id="PF00679">
    <property type="entry name" value="EFG_C"/>
    <property type="match status" value="1"/>
</dbReference>
<evidence type="ECO:0000313" key="3">
    <source>
        <dbReference type="Proteomes" id="UP000245699"/>
    </source>
</evidence>
<accession>A0A2T9YHD6</accession>
<dbReference type="Gene3D" id="3.30.70.870">
    <property type="entry name" value="Elongation Factor G (Translational Gtpase), domain 3"/>
    <property type="match status" value="1"/>
</dbReference>
<reference evidence="2 3" key="1">
    <citation type="journal article" date="2018" name="MBio">
        <title>Comparative Genomics Reveals the Core Gene Toolbox for the Fungus-Insect Symbiosis.</title>
        <authorList>
            <person name="Wang Y."/>
            <person name="Stata M."/>
            <person name="Wang W."/>
            <person name="Stajich J.E."/>
            <person name="White M.M."/>
            <person name="Moncalvo J.M."/>
        </authorList>
    </citation>
    <scope>NUCLEOTIDE SEQUENCE [LARGE SCALE GENOMIC DNA]</scope>
    <source>
        <strain evidence="2 3">AUS-77-4</strain>
    </source>
</reference>
<dbReference type="NCBIfam" id="TIGR01394">
    <property type="entry name" value="TypA_BipA"/>
    <property type="match status" value="1"/>
</dbReference>
<dbReference type="Gene3D" id="2.40.50.250">
    <property type="entry name" value="bipa protein"/>
    <property type="match status" value="1"/>
</dbReference>
<dbReference type="STRING" id="61424.A0A2T9YHD6"/>
<keyword evidence="3" id="KW-1185">Reference proteome</keyword>
<dbReference type="InterPro" id="IPR009000">
    <property type="entry name" value="Transl_B-barrel_sf"/>
</dbReference>
<dbReference type="CDD" id="cd16263">
    <property type="entry name" value="BipA_III"/>
    <property type="match status" value="1"/>
</dbReference>
<dbReference type="PANTHER" id="PTHR42908:SF8">
    <property type="entry name" value="TR-TYPE G DOMAIN-CONTAINING PROTEIN"/>
    <property type="match status" value="1"/>
</dbReference>
<dbReference type="PROSITE" id="PS51722">
    <property type="entry name" value="G_TR_2"/>
    <property type="match status" value="1"/>
</dbReference>